<dbReference type="CDD" id="cd00293">
    <property type="entry name" value="USP-like"/>
    <property type="match status" value="1"/>
</dbReference>
<dbReference type="EMBL" id="RKLQ01000001">
    <property type="protein sequence ID" value="MBX0302946.1"/>
    <property type="molecule type" value="Genomic_DNA"/>
</dbReference>
<dbReference type="AlphaFoldDB" id="A0A8J7YJE5"/>
<feature type="domain" description="UspA" evidence="2">
    <location>
        <begin position="2"/>
        <end position="132"/>
    </location>
</feature>
<accession>A0A8J7YJE5</accession>
<proteinExistence type="inferred from homology"/>
<keyword evidence="4" id="KW-1185">Reference proteome</keyword>
<evidence type="ECO:0000313" key="3">
    <source>
        <dbReference type="EMBL" id="MBX0302946.1"/>
    </source>
</evidence>
<dbReference type="Gene3D" id="3.40.50.620">
    <property type="entry name" value="HUPs"/>
    <property type="match status" value="1"/>
</dbReference>
<gene>
    <name evidence="3" type="ORF">EGD98_04580</name>
</gene>
<dbReference type="PANTHER" id="PTHR46268">
    <property type="entry name" value="STRESS RESPONSE PROTEIN NHAX"/>
    <property type="match status" value="1"/>
</dbReference>
<dbReference type="Proteomes" id="UP000783863">
    <property type="component" value="Unassembled WGS sequence"/>
</dbReference>
<sequence>MTILVAVADDETSERVIETAVRLGAALSTRLYVVHLVDDADADRTAEKMRDALKDRLADEPVEARVALEYVGRHSRRPGARIAHELLEIAEDVDITHIVMGHEPKGLRGRIRSGDAAVAVLNETTVPVTVVPRLEE</sequence>
<dbReference type="InterPro" id="IPR006016">
    <property type="entry name" value="UspA"/>
</dbReference>
<dbReference type="RefSeq" id="WP_220587173.1">
    <property type="nucleotide sequence ID" value="NZ_RKLQ01000001.1"/>
</dbReference>
<evidence type="ECO:0000259" key="2">
    <source>
        <dbReference type="Pfam" id="PF00582"/>
    </source>
</evidence>
<comment type="caution">
    <text evidence="3">The sequence shown here is derived from an EMBL/GenBank/DDBJ whole genome shotgun (WGS) entry which is preliminary data.</text>
</comment>
<protein>
    <submittedName>
        <fullName evidence="3">Universal stress protein</fullName>
    </submittedName>
</protein>
<comment type="similarity">
    <text evidence="1">Belongs to the universal stress protein A family.</text>
</comment>
<dbReference type="Pfam" id="PF00582">
    <property type="entry name" value="Usp"/>
    <property type="match status" value="1"/>
</dbReference>
<dbReference type="InterPro" id="IPR014729">
    <property type="entry name" value="Rossmann-like_a/b/a_fold"/>
</dbReference>
<reference evidence="3" key="1">
    <citation type="submission" date="2021-06" db="EMBL/GenBank/DDBJ databases">
        <title>Halomicroarcula sp. F24A a new haloarchaeum isolated from saline soil.</title>
        <authorList>
            <person name="Duran-Viseras A."/>
            <person name="Sanchez-Porro C."/>
            <person name="Ventosa A."/>
        </authorList>
    </citation>
    <scope>NUCLEOTIDE SEQUENCE</scope>
    <source>
        <strain evidence="3">F24A</strain>
    </source>
</reference>
<evidence type="ECO:0000313" key="4">
    <source>
        <dbReference type="Proteomes" id="UP000783863"/>
    </source>
</evidence>
<evidence type="ECO:0000256" key="1">
    <source>
        <dbReference type="ARBA" id="ARBA00008791"/>
    </source>
</evidence>
<organism evidence="3 4">
    <name type="scientific">Haloarcula salinisoli</name>
    <dbReference type="NCBI Taxonomy" id="2487746"/>
    <lineage>
        <taxon>Archaea</taxon>
        <taxon>Methanobacteriati</taxon>
        <taxon>Methanobacteriota</taxon>
        <taxon>Stenosarchaea group</taxon>
        <taxon>Halobacteria</taxon>
        <taxon>Halobacteriales</taxon>
        <taxon>Haloarculaceae</taxon>
        <taxon>Haloarcula</taxon>
    </lineage>
</organism>
<name>A0A8J7YJE5_9EURY</name>
<dbReference type="SUPFAM" id="SSF52402">
    <property type="entry name" value="Adenine nucleotide alpha hydrolases-like"/>
    <property type="match status" value="1"/>
</dbReference>
<dbReference type="PANTHER" id="PTHR46268:SF15">
    <property type="entry name" value="UNIVERSAL STRESS PROTEIN HP_0031"/>
    <property type="match status" value="1"/>
</dbReference>